<dbReference type="PANTHER" id="PTHR46688">
    <property type="entry name" value="ADP-RIBOSYLATION FACTOR-LIKE PROTEIN 16"/>
    <property type="match status" value="1"/>
</dbReference>
<keyword evidence="2 3" id="KW-0342">GTP-binding</keyword>
<dbReference type="SUPFAM" id="SSF52540">
    <property type="entry name" value="P-loop containing nucleoside triphosphate hydrolases"/>
    <property type="match status" value="1"/>
</dbReference>
<dbReference type="PANTHER" id="PTHR46688:SF1">
    <property type="entry name" value="ADP-RIBOSYLATION FACTOR-LIKE PROTEIN 16"/>
    <property type="match status" value="1"/>
</dbReference>
<dbReference type="InterPro" id="IPR006689">
    <property type="entry name" value="Small_GTPase_ARF/SAR"/>
</dbReference>
<dbReference type="Proteomes" id="UP000481153">
    <property type="component" value="Unassembled WGS sequence"/>
</dbReference>
<keyword evidence="4" id="KW-0460">Magnesium</keyword>
<name>A0A6G0WW17_9STRA</name>
<evidence type="ECO:0000313" key="5">
    <source>
        <dbReference type="EMBL" id="KAF0731752.1"/>
    </source>
</evidence>
<dbReference type="EMBL" id="VJMJ01000140">
    <property type="protein sequence ID" value="KAF0731752.1"/>
    <property type="molecule type" value="Genomic_DNA"/>
</dbReference>
<evidence type="ECO:0000313" key="6">
    <source>
        <dbReference type="Proteomes" id="UP000481153"/>
    </source>
</evidence>
<evidence type="ECO:0000256" key="1">
    <source>
        <dbReference type="ARBA" id="ARBA00022741"/>
    </source>
</evidence>
<sequence>MPVGLVLGMDGAGKTTLLRQLSHSYRDAKHSKLVSVLDMVRSRLFVPTDDKTPKFLDHITTVPTTGLEEESIVHRDMHLTLREVGAPMLSMWSAYYDGCDFYVFLVDMANIPQLGAAAIEFFNVVQAMETKAGFLVFNKCDAPCSASVQWVRSLFCLDQLSTSSNMNILQVSAARGLHLDTLVDAIVNKLSRPNNRQFVQTRIHPTN</sequence>
<keyword evidence="6" id="KW-1185">Reference proteome</keyword>
<proteinExistence type="predicted"/>
<dbReference type="AlphaFoldDB" id="A0A6G0WW17"/>
<feature type="binding site" evidence="4">
    <location>
        <position position="15"/>
    </location>
    <ligand>
        <name>Mg(2+)</name>
        <dbReference type="ChEBI" id="CHEBI:18420"/>
    </ligand>
</feature>
<evidence type="ECO:0000256" key="2">
    <source>
        <dbReference type="ARBA" id="ARBA00023134"/>
    </source>
</evidence>
<dbReference type="Pfam" id="PF00025">
    <property type="entry name" value="Arf"/>
    <property type="match status" value="1"/>
</dbReference>
<dbReference type="InterPro" id="IPR027417">
    <property type="entry name" value="P-loop_NTPase"/>
</dbReference>
<dbReference type="GO" id="GO:0046872">
    <property type="term" value="F:metal ion binding"/>
    <property type="evidence" value="ECO:0007669"/>
    <property type="project" value="UniProtKB-KW"/>
</dbReference>
<feature type="binding site" evidence="3">
    <location>
        <begin position="8"/>
        <end position="15"/>
    </location>
    <ligand>
        <name>GTP</name>
        <dbReference type="ChEBI" id="CHEBI:37565"/>
    </ligand>
</feature>
<dbReference type="GO" id="GO:0005525">
    <property type="term" value="F:GTP binding"/>
    <property type="evidence" value="ECO:0007669"/>
    <property type="project" value="UniProtKB-KW"/>
</dbReference>
<dbReference type="GO" id="GO:0003924">
    <property type="term" value="F:GTPase activity"/>
    <property type="evidence" value="ECO:0007669"/>
    <property type="project" value="InterPro"/>
</dbReference>
<comment type="caution">
    <text evidence="5">The sequence shown here is derived from an EMBL/GenBank/DDBJ whole genome shotgun (WGS) entry which is preliminary data.</text>
</comment>
<keyword evidence="1 3" id="KW-0547">Nucleotide-binding</keyword>
<gene>
    <name evidence="5" type="ORF">Ae201684_011054</name>
</gene>
<protein>
    <submittedName>
        <fullName evidence="5">Uncharacterized protein</fullName>
    </submittedName>
</protein>
<dbReference type="Gene3D" id="3.40.50.300">
    <property type="entry name" value="P-loop containing nucleotide triphosphate hydrolases"/>
    <property type="match status" value="1"/>
</dbReference>
<feature type="binding site" evidence="4">
    <location>
        <position position="64"/>
    </location>
    <ligand>
        <name>Mg(2+)</name>
        <dbReference type="ChEBI" id="CHEBI:18420"/>
    </ligand>
</feature>
<accession>A0A6G0WW17</accession>
<organism evidence="5 6">
    <name type="scientific">Aphanomyces euteiches</name>
    <dbReference type="NCBI Taxonomy" id="100861"/>
    <lineage>
        <taxon>Eukaryota</taxon>
        <taxon>Sar</taxon>
        <taxon>Stramenopiles</taxon>
        <taxon>Oomycota</taxon>
        <taxon>Saprolegniomycetes</taxon>
        <taxon>Saprolegniales</taxon>
        <taxon>Verrucalvaceae</taxon>
        <taxon>Aphanomyces</taxon>
    </lineage>
</organism>
<reference evidence="5 6" key="1">
    <citation type="submission" date="2019-07" db="EMBL/GenBank/DDBJ databases">
        <title>Genomics analysis of Aphanomyces spp. identifies a new class of oomycete effector associated with host adaptation.</title>
        <authorList>
            <person name="Gaulin E."/>
        </authorList>
    </citation>
    <scope>NUCLEOTIDE SEQUENCE [LARGE SCALE GENOMIC DNA]</scope>
    <source>
        <strain evidence="5 6">ATCC 201684</strain>
    </source>
</reference>
<feature type="binding site" evidence="3">
    <location>
        <begin position="138"/>
        <end position="141"/>
    </location>
    <ligand>
        <name>GTP</name>
        <dbReference type="ChEBI" id="CHEBI:37565"/>
    </ligand>
</feature>
<evidence type="ECO:0000256" key="3">
    <source>
        <dbReference type="PIRSR" id="PIRSR606689-1"/>
    </source>
</evidence>
<dbReference type="VEuPathDB" id="FungiDB:AeMF1_004559"/>
<keyword evidence="4" id="KW-0479">Metal-binding</keyword>
<evidence type="ECO:0000256" key="4">
    <source>
        <dbReference type="PIRSR" id="PIRSR606689-2"/>
    </source>
</evidence>